<keyword evidence="3" id="KW-0378">Hydrolase</keyword>
<evidence type="ECO:0000313" key="10">
    <source>
        <dbReference type="EMBL" id="KAA2261516.1"/>
    </source>
</evidence>
<dbReference type="OrthoDB" id="3197455at2"/>
<evidence type="ECO:0000259" key="7">
    <source>
        <dbReference type="Pfam" id="PF10881"/>
    </source>
</evidence>
<evidence type="ECO:0000256" key="5">
    <source>
        <dbReference type="ARBA" id="ARBA00022840"/>
    </source>
</evidence>
<feature type="domain" description="DNA2/NAM7 helicase-like C-terminal" evidence="9">
    <location>
        <begin position="561"/>
        <end position="736"/>
    </location>
</feature>
<dbReference type="InterPro" id="IPR041679">
    <property type="entry name" value="DNA2/NAM7-like_C"/>
</dbReference>
<dbReference type="EMBL" id="VUOB01000028">
    <property type="protein sequence ID" value="KAA2261516.1"/>
    <property type="molecule type" value="Genomic_DNA"/>
</dbReference>
<feature type="coiled-coil region" evidence="6">
    <location>
        <begin position="406"/>
        <end position="433"/>
    </location>
</feature>
<dbReference type="InterPro" id="IPR027417">
    <property type="entry name" value="P-loop_NTPase"/>
</dbReference>
<proteinExistence type="inferred from homology"/>
<reference evidence="10 11" key="1">
    <citation type="submission" date="2019-09" db="EMBL/GenBank/DDBJ databases">
        <title>Goodfellowia gen. nov., a new genus of the Pseudonocardineae related to Actinoalloteichus, containing Goodfellowia coeruleoviolacea gen. nov., comb. nov. gen. nov., comb. nov.</title>
        <authorList>
            <person name="Labeda D."/>
        </authorList>
    </citation>
    <scope>NUCLEOTIDE SEQUENCE [LARGE SCALE GENOMIC DNA]</scope>
    <source>
        <strain evidence="10 11">AN110305</strain>
    </source>
</reference>
<keyword evidence="2" id="KW-0547">Nucleotide-binding</keyword>
<feature type="domain" description="DNA2/NAM7 helicase helicase" evidence="8">
    <location>
        <begin position="189"/>
        <end position="539"/>
    </location>
</feature>
<evidence type="ECO:0000256" key="6">
    <source>
        <dbReference type="SAM" id="Coils"/>
    </source>
</evidence>
<dbReference type="CDD" id="cd17934">
    <property type="entry name" value="DEXXQc_Upf1-like"/>
    <property type="match status" value="1"/>
</dbReference>
<dbReference type="Gene3D" id="3.40.50.300">
    <property type="entry name" value="P-loop containing nucleotide triphosphate hydrolases"/>
    <property type="match status" value="3"/>
</dbReference>
<dbReference type="Pfam" id="PF10881">
    <property type="entry name" value="DUF2726"/>
    <property type="match status" value="1"/>
</dbReference>
<evidence type="ECO:0000256" key="4">
    <source>
        <dbReference type="ARBA" id="ARBA00022806"/>
    </source>
</evidence>
<evidence type="ECO:0000256" key="3">
    <source>
        <dbReference type="ARBA" id="ARBA00022801"/>
    </source>
</evidence>
<sequence>MIDPRSEAVLIRNRETGAFEDQTRNIARYEFQPASHRIGIVFAGRNKVFPYGPDRVQILRSSARRVVTGDDRVEVDGGIWDTATEVVTFTGAHGAWSRVFYRTRAGEMYRTRPAAQVRVVTSGTAIPLVNDVLRYWRTIVSRLDSDDPMRPAFDRLTFVHPDSALSSYLAGAPIESRQLDMAPIFPFRCNLSQRTAVENALTRSVSVIEGPPGTGKTETILNLIANIVGLQHKTVGIVSFGNAAVDNVRDKLDELGFEHVLGGLGRKQRRAEFFARQAVRNAAVAQFVASAPQPPDPRRLADLDRRLRGLQEDERVRADRRQSLEGHRLELRHFEAHLQQDQLPDLDKLPLLRKSADRVMDYLAESQVELAGRRPGLLRRIGNYFRYGSLRALDPSDTDVVLRLQLAYYTKRIAELEREIQLVEDRLRRADFDRISRDHQQLSTQLLHAELADRYRRLGSTVYDADTYRGSRVFPRFIEDYPALLSTCHSLQASISDGHLLDYLIIDEASQVNLLLAGLAMSCARNVVVVGDQKQLPPIPIDAAADLAPPMPAYDCQRHNLLSSLSELHGANLPSSLLREHYRCDPVIIGFCNKKFYGGELIPYTASTAERPMVVVRTVEGNHMRQHRGGGRSNQREVDVIADEVISGHCQGFVDADIGVTTPYRLQAGKVSDELDQIEADTVHRFQGRQKQVVIMTTVLDETWRGRTGLSFVDDPQMINVAVSRAIQRFILVTNHDLLPTSRHIQDLIGYIRYHIPDEEIVDSSVVSVFDLLYTAYSQRLRPLAARLRRELRYPSEDIAWTVLNDVFAEPRYAHMKAVPQVLLKNLLPNFDRLTPDQAAYVRRRASIDFVVYNRVTNRPLLAIEVDGFAFHENNPIQLRRDAIKNEILAVHDMPLLRLPTTGSGEQQRIRDALTDAESRWAHRSTW</sequence>
<comment type="caution">
    <text evidence="10">The sequence shown here is derived from an EMBL/GenBank/DDBJ whole genome shotgun (WGS) entry which is preliminary data.</text>
</comment>
<dbReference type="PANTHER" id="PTHR43788">
    <property type="entry name" value="DNA2/NAM7 HELICASE FAMILY MEMBER"/>
    <property type="match status" value="1"/>
</dbReference>
<dbReference type="Pfam" id="PF13087">
    <property type="entry name" value="AAA_12"/>
    <property type="match status" value="1"/>
</dbReference>
<keyword evidence="11" id="KW-1185">Reference proteome</keyword>
<dbReference type="SUPFAM" id="SSF52540">
    <property type="entry name" value="P-loop containing nucleoside triphosphate hydrolases"/>
    <property type="match status" value="1"/>
</dbReference>
<dbReference type="GO" id="GO:0043139">
    <property type="term" value="F:5'-3' DNA helicase activity"/>
    <property type="evidence" value="ECO:0007669"/>
    <property type="project" value="TreeGrafter"/>
</dbReference>
<dbReference type="Proteomes" id="UP000323454">
    <property type="component" value="Unassembled WGS sequence"/>
</dbReference>
<gene>
    <name evidence="10" type="ORF">F0L68_17235</name>
</gene>
<dbReference type="Pfam" id="PF13086">
    <property type="entry name" value="AAA_11"/>
    <property type="match status" value="1"/>
</dbReference>
<keyword evidence="5" id="KW-0067">ATP-binding</keyword>
<dbReference type="GO" id="GO:0016787">
    <property type="term" value="F:hydrolase activity"/>
    <property type="evidence" value="ECO:0007669"/>
    <property type="project" value="UniProtKB-KW"/>
</dbReference>
<organism evidence="10 11">
    <name type="scientific">Solihabitans fulvus</name>
    <dbReference type="NCBI Taxonomy" id="1892852"/>
    <lineage>
        <taxon>Bacteria</taxon>
        <taxon>Bacillati</taxon>
        <taxon>Actinomycetota</taxon>
        <taxon>Actinomycetes</taxon>
        <taxon>Pseudonocardiales</taxon>
        <taxon>Pseudonocardiaceae</taxon>
        <taxon>Solihabitans</taxon>
    </lineage>
</organism>
<evidence type="ECO:0000313" key="11">
    <source>
        <dbReference type="Proteomes" id="UP000323454"/>
    </source>
</evidence>
<comment type="similarity">
    <text evidence="1">Belongs to the DNA2/NAM7 helicase family.</text>
</comment>
<dbReference type="InterPro" id="IPR024402">
    <property type="entry name" value="DUF2726"/>
</dbReference>
<reference evidence="10 11" key="2">
    <citation type="submission" date="2019-09" db="EMBL/GenBank/DDBJ databases">
        <authorList>
            <person name="Jin C."/>
        </authorList>
    </citation>
    <scope>NUCLEOTIDE SEQUENCE [LARGE SCALE GENOMIC DNA]</scope>
    <source>
        <strain evidence="10 11">AN110305</strain>
    </source>
</reference>
<evidence type="ECO:0000259" key="9">
    <source>
        <dbReference type="Pfam" id="PF13087"/>
    </source>
</evidence>
<evidence type="ECO:0000256" key="1">
    <source>
        <dbReference type="ARBA" id="ARBA00007913"/>
    </source>
</evidence>
<dbReference type="InterPro" id="IPR041677">
    <property type="entry name" value="DNA2/NAM7_AAA_11"/>
</dbReference>
<feature type="domain" description="DUF2726" evidence="7">
    <location>
        <begin position="790"/>
        <end position="914"/>
    </location>
</feature>
<keyword evidence="4" id="KW-0347">Helicase</keyword>
<dbReference type="InterPro" id="IPR050534">
    <property type="entry name" value="Coronavir_polyprotein_1ab"/>
</dbReference>
<dbReference type="AlphaFoldDB" id="A0A5B2XE58"/>
<evidence type="ECO:0000256" key="2">
    <source>
        <dbReference type="ARBA" id="ARBA00022741"/>
    </source>
</evidence>
<protein>
    <submittedName>
        <fullName evidence="10">AAA family ATPase</fullName>
    </submittedName>
</protein>
<name>A0A5B2XE58_9PSEU</name>
<accession>A0A5B2XE58</accession>
<dbReference type="PANTHER" id="PTHR43788:SF8">
    <property type="entry name" value="DNA-BINDING PROTEIN SMUBP-2"/>
    <property type="match status" value="1"/>
</dbReference>
<dbReference type="CDD" id="cd18808">
    <property type="entry name" value="SF1_C_Upf1"/>
    <property type="match status" value="1"/>
</dbReference>
<dbReference type="InterPro" id="IPR047187">
    <property type="entry name" value="SF1_C_Upf1"/>
</dbReference>
<dbReference type="GO" id="GO:0005524">
    <property type="term" value="F:ATP binding"/>
    <property type="evidence" value="ECO:0007669"/>
    <property type="project" value="UniProtKB-KW"/>
</dbReference>
<keyword evidence="6" id="KW-0175">Coiled coil</keyword>
<evidence type="ECO:0000259" key="8">
    <source>
        <dbReference type="Pfam" id="PF13086"/>
    </source>
</evidence>